<comment type="subcellular location">
    <subcellularLocation>
        <location evidence="1">Endoplasmic reticulum membrane</location>
        <topology evidence="1">Multi-pass membrane protein</topology>
    </subcellularLocation>
    <subcellularLocation>
        <location evidence="2">Secreted</location>
    </subcellularLocation>
</comment>
<dbReference type="InterPro" id="IPR029034">
    <property type="entry name" value="Cystine-knot_cytokine"/>
</dbReference>
<sequence length="769" mass="89194">MDLEFLQSELDYYPVTIHQFLSAPFALAFYHLSITGHLHLTARYIFLMFGGLLLAIVSMGHYAMMVLIPAVFAVVLIHCLKSRIVHKWTFLSQMTWQTLCHLWLHYKEYYLQEATDIKFKIALSSLMLLTQRVTSVSLDIHEGEIKIPARKVQQNRFDADTLCYSLPYLSYMLYFPALLGGPLCSFQRFKTHVENLKKSDQKCIAKPLWSFFYKCTQFFVLNMLRVAVRNCVSVIKHHDQRSTQWNVPEDIFMIWTTALMFRLAYYSQWLLSESLNNLVGLGLENDRIQQSTLSDTDIWTLETTNKISEFVRVWNKTTAGWLRRMVFQRSKVQPFISTFIFSAWWHGLHPAQIFGFLLCAATVKVDYRVHQYMVPLTARSRFLRLIYKIVTWMQTQLVIAYVLVAVELRTFSCVLVLCKSVCAVSPLVYILMLIDNHEIQQPFSKAILEMLHINTLTFPRRTKLHPYMRLIYQQLSSSETKDSATTEGTLVQSFRSIKVPEYDNPGWIWFNISKLKPSMVAAELVLLRRTLHPKSLTVNVTIHNIGLEGKNLTISDPLDKKILNLSELPSSGYDTFNVSTILRQWTLDVIGFQFQFTDDSGSLVLHDALTQSLYCLDTNSQDEPLLVAYRLALSERRKVAKPFGSRNNQRSSRENRWKFPRSRDISGECKMHPLYVNLQSLKLNNWILEPRGFYANACRGYCSELITEKGNTVTISPAWRTVMQNITKNQRWHCTPEKYSSVSLMHVTESGDIFIERIKEMSIESCACK</sequence>
<proteinExistence type="inferred from homology"/>
<evidence type="ECO:0000256" key="2">
    <source>
        <dbReference type="ARBA" id="ARBA00004613"/>
    </source>
</evidence>
<dbReference type="AlphaFoldDB" id="A0A401RXJ4"/>
<evidence type="ECO:0000256" key="9">
    <source>
        <dbReference type="ARBA" id="ARBA00023030"/>
    </source>
</evidence>
<dbReference type="InterPro" id="IPR001839">
    <property type="entry name" value="TGF-b_C"/>
</dbReference>
<dbReference type="GO" id="GO:0005576">
    <property type="term" value="C:extracellular region"/>
    <property type="evidence" value="ECO:0007669"/>
    <property type="project" value="UniProtKB-SubCell"/>
</dbReference>
<evidence type="ECO:0000256" key="6">
    <source>
        <dbReference type="ARBA" id="ARBA00022692"/>
    </source>
</evidence>
<evidence type="ECO:0000256" key="5">
    <source>
        <dbReference type="ARBA" id="ARBA00022679"/>
    </source>
</evidence>
<dbReference type="PANTHER" id="PTHR13906:SF3">
    <property type="entry name" value="GHRELIN O-ACYLTRANSFERASE"/>
    <property type="match status" value="1"/>
</dbReference>
<evidence type="ECO:0000256" key="12">
    <source>
        <dbReference type="ARBA" id="ARBA00023315"/>
    </source>
</evidence>
<evidence type="ECO:0000256" key="7">
    <source>
        <dbReference type="ARBA" id="ARBA00022824"/>
    </source>
</evidence>
<gene>
    <name evidence="16" type="ORF">chiPu_0001268</name>
</gene>
<dbReference type="InterPro" id="IPR049941">
    <property type="entry name" value="LPLAT_7/PORCN-like"/>
</dbReference>
<keyword evidence="12" id="KW-0012">Acyltransferase</keyword>
<dbReference type="PANTHER" id="PTHR13906">
    <property type="entry name" value="PORCUPINE"/>
    <property type="match status" value="1"/>
</dbReference>
<dbReference type="PROSITE" id="PS00250">
    <property type="entry name" value="TGF_BETA_1"/>
    <property type="match status" value="1"/>
</dbReference>
<evidence type="ECO:0000313" key="16">
    <source>
        <dbReference type="EMBL" id="GCC22877.1"/>
    </source>
</evidence>
<keyword evidence="11" id="KW-1015">Disulfide bond</keyword>
<evidence type="ECO:0000256" key="13">
    <source>
        <dbReference type="RuleBase" id="RU000354"/>
    </source>
</evidence>
<evidence type="ECO:0000259" key="15">
    <source>
        <dbReference type="PROSITE" id="PS51362"/>
    </source>
</evidence>
<evidence type="ECO:0000256" key="4">
    <source>
        <dbReference type="ARBA" id="ARBA00022525"/>
    </source>
</evidence>
<keyword evidence="6 14" id="KW-0812">Transmembrane</keyword>
<feature type="transmembrane region" description="Helical" evidence="14">
    <location>
        <begin position="12"/>
        <end position="32"/>
    </location>
</feature>
<dbReference type="Pfam" id="PF00019">
    <property type="entry name" value="TGF_beta"/>
    <property type="match status" value="1"/>
</dbReference>
<evidence type="ECO:0000313" key="17">
    <source>
        <dbReference type="Proteomes" id="UP000287033"/>
    </source>
</evidence>
<comment type="caution">
    <text evidence="16">The sequence shown here is derived from an EMBL/GenBank/DDBJ whole genome shotgun (WGS) entry which is preliminary data.</text>
</comment>
<feature type="domain" description="TGF-beta family profile" evidence="15">
    <location>
        <begin position="653"/>
        <end position="769"/>
    </location>
</feature>
<evidence type="ECO:0000256" key="10">
    <source>
        <dbReference type="ARBA" id="ARBA00023136"/>
    </source>
</evidence>
<accession>A0A401RXJ4</accession>
<dbReference type="GO" id="GO:0030258">
    <property type="term" value="P:lipid modification"/>
    <property type="evidence" value="ECO:0007669"/>
    <property type="project" value="TreeGrafter"/>
</dbReference>
<keyword evidence="17" id="KW-1185">Reference proteome</keyword>
<organism evidence="16 17">
    <name type="scientific">Chiloscyllium punctatum</name>
    <name type="common">Brownbanded bambooshark</name>
    <name type="synonym">Hemiscyllium punctatum</name>
    <dbReference type="NCBI Taxonomy" id="137246"/>
    <lineage>
        <taxon>Eukaryota</taxon>
        <taxon>Metazoa</taxon>
        <taxon>Chordata</taxon>
        <taxon>Craniata</taxon>
        <taxon>Vertebrata</taxon>
        <taxon>Chondrichthyes</taxon>
        <taxon>Elasmobranchii</taxon>
        <taxon>Galeomorphii</taxon>
        <taxon>Galeoidea</taxon>
        <taxon>Orectolobiformes</taxon>
        <taxon>Hemiscylliidae</taxon>
        <taxon>Chiloscyllium</taxon>
    </lineage>
</organism>
<evidence type="ECO:0000256" key="1">
    <source>
        <dbReference type="ARBA" id="ARBA00004477"/>
    </source>
</evidence>
<comment type="similarity">
    <text evidence="3 13">Belongs to the TGF-beta family.</text>
</comment>
<keyword evidence="7" id="KW-0256">Endoplasmic reticulum</keyword>
<dbReference type="SUPFAM" id="SSF57501">
    <property type="entry name" value="Cystine-knot cytokines"/>
    <property type="match status" value="1"/>
</dbReference>
<evidence type="ECO:0000256" key="14">
    <source>
        <dbReference type="SAM" id="Phobius"/>
    </source>
</evidence>
<dbReference type="EMBL" id="BEZZ01000019">
    <property type="protein sequence ID" value="GCC22877.1"/>
    <property type="molecule type" value="Genomic_DNA"/>
</dbReference>
<dbReference type="GO" id="GO:0005789">
    <property type="term" value="C:endoplasmic reticulum membrane"/>
    <property type="evidence" value="ECO:0007669"/>
    <property type="project" value="UniProtKB-SubCell"/>
</dbReference>
<dbReference type="PROSITE" id="PS51362">
    <property type="entry name" value="TGF_BETA_2"/>
    <property type="match status" value="1"/>
</dbReference>
<evidence type="ECO:0000256" key="8">
    <source>
        <dbReference type="ARBA" id="ARBA00022989"/>
    </source>
</evidence>
<feature type="transmembrane region" description="Helical" evidence="14">
    <location>
        <begin position="44"/>
        <end position="77"/>
    </location>
</feature>
<reference evidence="16 17" key="1">
    <citation type="journal article" date="2018" name="Nat. Ecol. Evol.">
        <title>Shark genomes provide insights into elasmobranch evolution and the origin of vertebrates.</title>
        <authorList>
            <person name="Hara Y"/>
            <person name="Yamaguchi K"/>
            <person name="Onimaru K"/>
            <person name="Kadota M"/>
            <person name="Koyanagi M"/>
            <person name="Keeley SD"/>
            <person name="Tatsumi K"/>
            <person name="Tanaka K"/>
            <person name="Motone F"/>
            <person name="Kageyama Y"/>
            <person name="Nozu R"/>
            <person name="Adachi N"/>
            <person name="Nishimura O"/>
            <person name="Nakagawa R"/>
            <person name="Tanegashima C"/>
            <person name="Kiyatake I"/>
            <person name="Matsumoto R"/>
            <person name="Murakumo K"/>
            <person name="Nishida K"/>
            <person name="Terakita A"/>
            <person name="Kuratani S"/>
            <person name="Sato K"/>
            <person name="Hyodo S Kuraku.S."/>
        </authorList>
    </citation>
    <scope>NUCLEOTIDE SEQUENCE [LARGE SCALE GENOMIC DNA]</scope>
</reference>
<dbReference type="Proteomes" id="UP000287033">
    <property type="component" value="Unassembled WGS sequence"/>
</dbReference>
<dbReference type="Pfam" id="PF03062">
    <property type="entry name" value="MBOAT"/>
    <property type="match status" value="1"/>
</dbReference>
<dbReference type="InterPro" id="IPR017948">
    <property type="entry name" value="TGFb_CS"/>
</dbReference>
<keyword evidence="10 14" id="KW-0472">Membrane</keyword>
<keyword evidence="9 13" id="KW-0339">Growth factor</keyword>
<dbReference type="OrthoDB" id="286734at2759"/>
<evidence type="ECO:0000256" key="11">
    <source>
        <dbReference type="ARBA" id="ARBA00023157"/>
    </source>
</evidence>
<keyword evidence="8 14" id="KW-1133">Transmembrane helix</keyword>
<keyword evidence="4" id="KW-0964">Secreted</keyword>
<dbReference type="GO" id="GO:0008083">
    <property type="term" value="F:growth factor activity"/>
    <property type="evidence" value="ECO:0007669"/>
    <property type="project" value="UniProtKB-KW"/>
</dbReference>
<dbReference type="Gene3D" id="2.10.90.10">
    <property type="entry name" value="Cystine-knot cytokines"/>
    <property type="match status" value="1"/>
</dbReference>
<dbReference type="GO" id="GO:0016412">
    <property type="term" value="F:serine O-acyltransferase activity"/>
    <property type="evidence" value="ECO:0007669"/>
    <property type="project" value="TreeGrafter"/>
</dbReference>
<dbReference type="InterPro" id="IPR004299">
    <property type="entry name" value="MBOAT_fam"/>
</dbReference>
<keyword evidence="5" id="KW-0808">Transferase</keyword>
<name>A0A401RXJ4_CHIPU</name>
<dbReference type="SMART" id="SM00204">
    <property type="entry name" value="TGFB"/>
    <property type="match status" value="1"/>
</dbReference>
<dbReference type="STRING" id="137246.A0A401RXJ4"/>
<evidence type="ECO:0000256" key="3">
    <source>
        <dbReference type="ARBA" id="ARBA00006656"/>
    </source>
</evidence>
<protein>
    <recommendedName>
        <fullName evidence="15">TGF-beta family profile domain-containing protein</fullName>
    </recommendedName>
</protein>